<dbReference type="AlphaFoldDB" id="A0A0R1V9P1"/>
<dbReference type="eggNOG" id="ENOG50309TC">
    <property type="taxonomic scope" value="Bacteria"/>
</dbReference>
<accession>A0A0R1V9P1</accession>
<dbReference type="InterPro" id="IPR001387">
    <property type="entry name" value="Cro/C1-type_HTH"/>
</dbReference>
<proteinExistence type="predicted"/>
<dbReference type="GO" id="GO:0003677">
    <property type="term" value="F:DNA binding"/>
    <property type="evidence" value="ECO:0007669"/>
    <property type="project" value="InterPro"/>
</dbReference>
<dbReference type="Proteomes" id="UP000051307">
    <property type="component" value="Unassembled WGS sequence"/>
</dbReference>
<dbReference type="RefSeq" id="WP_025014408.1">
    <property type="nucleotide sequence ID" value="NZ_AZFU01000044.1"/>
</dbReference>
<dbReference type="SMART" id="SM00530">
    <property type="entry name" value="HTH_XRE"/>
    <property type="match status" value="1"/>
</dbReference>
<evidence type="ECO:0000313" key="2">
    <source>
        <dbReference type="EMBL" id="KRM02202.1"/>
    </source>
</evidence>
<dbReference type="SUPFAM" id="SSF47413">
    <property type="entry name" value="lambda repressor-like DNA-binding domains"/>
    <property type="match status" value="1"/>
</dbReference>
<gene>
    <name evidence="2" type="ORF">FC59_GL001803</name>
</gene>
<dbReference type="PANTHER" id="PTHR37038">
    <property type="entry name" value="TRANSCRIPTIONAL REGULATOR-RELATED"/>
    <property type="match status" value="1"/>
</dbReference>
<evidence type="ECO:0000313" key="3">
    <source>
        <dbReference type="Proteomes" id="UP000051307"/>
    </source>
</evidence>
<reference evidence="2 3" key="1">
    <citation type="journal article" date="2015" name="Genome Announc.">
        <title>Expanding the biotechnology potential of lactobacilli through comparative genomics of 213 strains and associated genera.</title>
        <authorList>
            <person name="Sun Z."/>
            <person name="Harris H.M."/>
            <person name="McCann A."/>
            <person name="Guo C."/>
            <person name="Argimon S."/>
            <person name="Zhang W."/>
            <person name="Yang X."/>
            <person name="Jeffery I.B."/>
            <person name="Cooney J.C."/>
            <person name="Kagawa T.F."/>
            <person name="Liu W."/>
            <person name="Song Y."/>
            <person name="Salvetti E."/>
            <person name="Wrobel A."/>
            <person name="Rasinkangas P."/>
            <person name="Parkhill J."/>
            <person name="Rea M.C."/>
            <person name="O'Sullivan O."/>
            <person name="Ritari J."/>
            <person name="Douillard F.P."/>
            <person name="Paul Ross R."/>
            <person name="Yang R."/>
            <person name="Briner A.E."/>
            <person name="Felis G.E."/>
            <person name="de Vos W.M."/>
            <person name="Barrangou R."/>
            <person name="Klaenhammer T.R."/>
            <person name="Caufield P.W."/>
            <person name="Cui Y."/>
            <person name="Zhang H."/>
            <person name="O'Toole P.W."/>
        </authorList>
    </citation>
    <scope>NUCLEOTIDE SEQUENCE [LARGE SCALE GENOMIC DNA]</scope>
    <source>
        <strain evidence="2 3">DSM 16761</strain>
    </source>
</reference>
<dbReference type="CDD" id="cd00093">
    <property type="entry name" value="HTH_XRE"/>
    <property type="match status" value="1"/>
</dbReference>
<dbReference type="EMBL" id="AZFU01000044">
    <property type="protein sequence ID" value="KRM02202.1"/>
    <property type="molecule type" value="Genomic_DNA"/>
</dbReference>
<organism evidence="2 3">
    <name type="scientific">Lactobacillus kitasatonis DSM 16761 = JCM 1039</name>
    <dbReference type="NCBI Taxonomy" id="1423767"/>
    <lineage>
        <taxon>Bacteria</taxon>
        <taxon>Bacillati</taxon>
        <taxon>Bacillota</taxon>
        <taxon>Bacilli</taxon>
        <taxon>Lactobacillales</taxon>
        <taxon>Lactobacillaceae</taxon>
        <taxon>Lactobacillus</taxon>
    </lineage>
</organism>
<dbReference type="InterPro" id="IPR010982">
    <property type="entry name" value="Lambda_DNA-bd_dom_sf"/>
</dbReference>
<dbReference type="Gene3D" id="1.10.260.40">
    <property type="entry name" value="lambda repressor-like DNA-binding domains"/>
    <property type="match status" value="1"/>
</dbReference>
<dbReference type="PATRIC" id="fig|1423767.3.peg.1870"/>
<dbReference type="Pfam" id="PF01381">
    <property type="entry name" value="HTH_3"/>
    <property type="match status" value="1"/>
</dbReference>
<name>A0A0R1V9P1_9LACO</name>
<comment type="caution">
    <text evidence="2">The sequence shown here is derived from an EMBL/GenBank/DDBJ whole genome shotgun (WGS) entry which is preliminary data.</text>
</comment>
<feature type="domain" description="HTH cro/C1-type" evidence="1">
    <location>
        <begin position="7"/>
        <end position="60"/>
    </location>
</feature>
<dbReference type="InterPro" id="IPR053163">
    <property type="entry name" value="HTH-type_regulator_Rgg"/>
</dbReference>
<dbReference type="PROSITE" id="PS50943">
    <property type="entry name" value="HTH_CROC1"/>
    <property type="match status" value="1"/>
</dbReference>
<sequence length="269" mass="31265">MTIGQQLKKFRLLLGLSQADMAAGIVTASFYSKVERDQSEIVIDKLVEILNTHNISLYDFFEAFDKENLPNLNLEKKVYSYFDNRDLGKLIALKKEVKDRDTLIYLKLKLIIADLEGRVHEMPQNSQEELRKICLEEDTNAQKDFWDIAISTPLYNFAELKGLITYIFNNQNQYDLTNDQLLISLMNLLIRYLDRCYKENHFAEAEEVGKFVNAMPSNFSIIFHKLVVKYYLALFNNDSELVNEIIGLINQSGFQHYAKTLPQIKGEKI</sequence>
<protein>
    <submittedName>
        <fullName evidence="2">Transcriptional regulator</fullName>
    </submittedName>
</protein>
<dbReference type="OrthoDB" id="2320428at2"/>
<evidence type="ECO:0000259" key="1">
    <source>
        <dbReference type="PROSITE" id="PS50943"/>
    </source>
</evidence>